<dbReference type="VEuPathDB" id="FungiDB:H310_12963"/>
<dbReference type="Proteomes" id="UP000285060">
    <property type="component" value="Unassembled WGS sequence"/>
</dbReference>
<evidence type="ECO:0000313" key="3">
    <source>
        <dbReference type="Proteomes" id="UP000285060"/>
    </source>
</evidence>
<feature type="compositionally biased region" description="Basic and acidic residues" evidence="1">
    <location>
        <begin position="74"/>
        <end position="83"/>
    </location>
</feature>
<sequence length="137" mass="16157">MNVEECWDHNWVEMELATLLSSNWSIENTPTPAPRRKRVLTPEQLHINRIRSKEYYEAHKAKVLEKLRLNYASNRDKERQRQREKYRRSKARKMQRIKLPQEAAVRIVGAANDSLVTCAAVAPTPDYRLAVRFLLNN</sequence>
<feature type="region of interest" description="Disordered" evidence="1">
    <location>
        <begin position="74"/>
        <end position="93"/>
    </location>
</feature>
<keyword evidence="3" id="KW-1185">Reference proteome</keyword>
<reference evidence="2 3" key="1">
    <citation type="submission" date="2018-08" db="EMBL/GenBank/DDBJ databases">
        <title>Aphanomyces genome sequencing and annotation.</title>
        <authorList>
            <person name="Minardi D."/>
            <person name="Oidtmann B."/>
            <person name="Van Der Giezen M."/>
            <person name="Studholme D.J."/>
        </authorList>
    </citation>
    <scope>NUCLEOTIDE SEQUENCE [LARGE SCALE GENOMIC DNA]</scope>
    <source>
        <strain evidence="2 3">NJM0002</strain>
    </source>
</reference>
<comment type="caution">
    <text evidence="2">The sequence shown here is derived from an EMBL/GenBank/DDBJ whole genome shotgun (WGS) entry which is preliminary data.</text>
</comment>
<dbReference type="EMBL" id="QUSY01000689">
    <property type="protein sequence ID" value="RHY27870.1"/>
    <property type="molecule type" value="Genomic_DNA"/>
</dbReference>
<feature type="compositionally biased region" description="Basic residues" evidence="1">
    <location>
        <begin position="84"/>
        <end position="93"/>
    </location>
</feature>
<gene>
    <name evidence="2" type="ORF">DYB32_006476</name>
</gene>
<name>A0A3R6YWN9_9STRA</name>
<organism evidence="2 3">
    <name type="scientific">Aphanomyces invadans</name>
    <dbReference type="NCBI Taxonomy" id="157072"/>
    <lineage>
        <taxon>Eukaryota</taxon>
        <taxon>Sar</taxon>
        <taxon>Stramenopiles</taxon>
        <taxon>Oomycota</taxon>
        <taxon>Saprolegniomycetes</taxon>
        <taxon>Saprolegniales</taxon>
        <taxon>Verrucalvaceae</taxon>
        <taxon>Aphanomyces</taxon>
    </lineage>
</organism>
<proteinExistence type="predicted"/>
<evidence type="ECO:0000313" key="2">
    <source>
        <dbReference type="EMBL" id="RHY27870.1"/>
    </source>
</evidence>
<accession>A0A3R6YWN9</accession>
<protein>
    <submittedName>
        <fullName evidence="2">Uncharacterized protein</fullName>
    </submittedName>
</protein>
<dbReference type="AlphaFoldDB" id="A0A3R6YWN9"/>
<evidence type="ECO:0000256" key="1">
    <source>
        <dbReference type="SAM" id="MobiDB-lite"/>
    </source>
</evidence>